<dbReference type="AlphaFoldDB" id="A0A9E2KR51"/>
<dbReference type="InterPro" id="IPR027022">
    <property type="entry name" value="ABC_permease_BceB-typ"/>
</dbReference>
<proteinExistence type="inferred from homology"/>
<keyword evidence="4 6" id="KW-1133">Transmembrane helix</keyword>
<evidence type="ECO:0000256" key="1">
    <source>
        <dbReference type="ARBA" id="ARBA00004651"/>
    </source>
</evidence>
<reference evidence="8" key="2">
    <citation type="submission" date="2021-04" db="EMBL/GenBank/DDBJ databases">
        <authorList>
            <person name="Gilroy R."/>
        </authorList>
    </citation>
    <scope>NUCLEOTIDE SEQUENCE</scope>
    <source>
        <strain evidence="8">F6-686</strain>
    </source>
</reference>
<feature type="transmembrane region" description="Helical" evidence="6">
    <location>
        <begin position="105"/>
        <end position="128"/>
    </location>
</feature>
<dbReference type="PANTHER" id="PTHR46795">
    <property type="entry name" value="ABC TRANSPORTER PERMEASE-RELATED-RELATED"/>
    <property type="match status" value="1"/>
</dbReference>
<dbReference type="InterPro" id="IPR003838">
    <property type="entry name" value="ABC3_permease_C"/>
</dbReference>
<keyword evidence="2 6" id="KW-1003">Cell membrane</keyword>
<reference evidence="8" key="1">
    <citation type="journal article" date="2021" name="PeerJ">
        <title>Extensive microbial diversity within the chicken gut microbiome revealed by metagenomics and culture.</title>
        <authorList>
            <person name="Gilroy R."/>
            <person name="Ravi A."/>
            <person name="Getino M."/>
            <person name="Pursley I."/>
            <person name="Horton D.L."/>
            <person name="Alikhan N.F."/>
            <person name="Baker D."/>
            <person name="Gharbi K."/>
            <person name="Hall N."/>
            <person name="Watson M."/>
            <person name="Adriaenssens E.M."/>
            <person name="Foster-Nyarko E."/>
            <person name="Jarju S."/>
            <person name="Secka A."/>
            <person name="Antonio M."/>
            <person name="Oren A."/>
            <person name="Chaudhuri R.R."/>
            <person name="La Ragione R."/>
            <person name="Hildebrand F."/>
            <person name="Pallen M.J."/>
        </authorList>
    </citation>
    <scope>NUCLEOTIDE SEQUENCE</scope>
    <source>
        <strain evidence="8">F6-686</strain>
    </source>
</reference>
<feature type="transmembrane region" description="Helical" evidence="6">
    <location>
        <begin position="148"/>
        <end position="171"/>
    </location>
</feature>
<protein>
    <submittedName>
        <fullName evidence="8">ABC transporter permease</fullName>
    </submittedName>
</protein>
<evidence type="ECO:0000256" key="2">
    <source>
        <dbReference type="ARBA" id="ARBA00022475"/>
    </source>
</evidence>
<evidence type="ECO:0000256" key="3">
    <source>
        <dbReference type="ARBA" id="ARBA00022692"/>
    </source>
</evidence>
<comment type="similarity">
    <text evidence="6">Belongs to the ABC-4 integral membrane protein family.</text>
</comment>
<feature type="transmembrane region" description="Helical" evidence="6">
    <location>
        <begin position="232"/>
        <end position="257"/>
    </location>
</feature>
<dbReference type="Pfam" id="PF02687">
    <property type="entry name" value="FtsX"/>
    <property type="match status" value="1"/>
</dbReference>
<evidence type="ECO:0000256" key="5">
    <source>
        <dbReference type="ARBA" id="ARBA00023136"/>
    </source>
</evidence>
<comment type="subcellular location">
    <subcellularLocation>
        <location evidence="1 6">Cell membrane</location>
        <topology evidence="1 6">Multi-pass membrane protein</topology>
    </subcellularLocation>
</comment>
<dbReference type="GO" id="GO:0055085">
    <property type="term" value="P:transmembrane transport"/>
    <property type="evidence" value="ECO:0007669"/>
    <property type="project" value="UniProtKB-UniRule"/>
</dbReference>
<dbReference type="PANTHER" id="PTHR46795:SF3">
    <property type="entry name" value="ABC TRANSPORTER PERMEASE"/>
    <property type="match status" value="1"/>
</dbReference>
<evidence type="ECO:0000313" key="9">
    <source>
        <dbReference type="Proteomes" id="UP000823844"/>
    </source>
</evidence>
<keyword evidence="3 6" id="KW-0812">Transmembrane</keyword>
<evidence type="ECO:0000313" key="8">
    <source>
        <dbReference type="EMBL" id="MBU3828506.1"/>
    </source>
</evidence>
<feature type="transmembrane region" description="Helical" evidence="6">
    <location>
        <begin position="286"/>
        <end position="307"/>
    </location>
</feature>
<dbReference type="PIRSF" id="PIRSF018968">
    <property type="entry name" value="ABC_permease_BceB"/>
    <property type="match status" value="1"/>
</dbReference>
<feature type="transmembrane region" description="Helical" evidence="6">
    <location>
        <begin position="20"/>
        <end position="39"/>
    </location>
</feature>
<dbReference type="InterPro" id="IPR052536">
    <property type="entry name" value="ABC-4_Integral_Memb_Prot"/>
</dbReference>
<dbReference type="Proteomes" id="UP000823844">
    <property type="component" value="Unassembled WGS sequence"/>
</dbReference>
<feature type="transmembrane region" description="Helical" evidence="6">
    <location>
        <begin position="200"/>
        <end position="220"/>
    </location>
</feature>
<feature type="transmembrane region" description="Helical" evidence="6">
    <location>
        <begin position="550"/>
        <end position="571"/>
    </location>
</feature>
<dbReference type="EMBL" id="JAHLFT010000066">
    <property type="protein sequence ID" value="MBU3828506.1"/>
    <property type="molecule type" value="Genomic_DNA"/>
</dbReference>
<feature type="transmembrane region" description="Helical" evidence="6">
    <location>
        <begin position="583"/>
        <end position="605"/>
    </location>
</feature>
<gene>
    <name evidence="8" type="ORF">H9806_05140</name>
</gene>
<feature type="transmembrane region" description="Helical" evidence="6">
    <location>
        <begin position="59"/>
        <end position="84"/>
    </location>
</feature>
<keyword evidence="5 6" id="KW-0472">Membrane</keyword>
<comment type="caution">
    <text evidence="8">The sequence shown here is derived from an EMBL/GenBank/DDBJ whole genome shotgun (WGS) entry which is preliminary data.</text>
</comment>
<dbReference type="GO" id="GO:0005886">
    <property type="term" value="C:plasma membrane"/>
    <property type="evidence" value="ECO:0007669"/>
    <property type="project" value="UniProtKB-SubCell"/>
</dbReference>
<evidence type="ECO:0000256" key="6">
    <source>
        <dbReference type="PIRNR" id="PIRNR018968"/>
    </source>
</evidence>
<keyword evidence="6" id="KW-0813">Transport</keyword>
<evidence type="ECO:0000256" key="4">
    <source>
        <dbReference type="ARBA" id="ARBA00022989"/>
    </source>
</evidence>
<name>A0A9E2KR51_9LACO</name>
<feature type="domain" description="ABC3 transporter permease C-terminal" evidence="7">
    <location>
        <begin position="61"/>
        <end position="180"/>
    </location>
</feature>
<accession>A0A9E2KR51</accession>
<feature type="transmembrane region" description="Helical" evidence="6">
    <location>
        <begin position="497"/>
        <end position="519"/>
    </location>
</feature>
<organism evidence="8 9">
    <name type="scientific">Candidatus Lactobacillus pullistercoris</name>
    <dbReference type="NCBI Taxonomy" id="2838636"/>
    <lineage>
        <taxon>Bacteria</taxon>
        <taxon>Bacillati</taxon>
        <taxon>Bacillota</taxon>
        <taxon>Bacilli</taxon>
        <taxon>Lactobacillales</taxon>
        <taxon>Lactobacillaceae</taxon>
        <taxon>Lactobacillus</taxon>
    </lineage>
</organism>
<evidence type="ECO:0000259" key="7">
    <source>
        <dbReference type="Pfam" id="PF02687"/>
    </source>
</evidence>
<sequence>MLWKLSLTGIKSRFKDYAVLFSGLTLAAAIFYMFMTIAINPAFLKGALTIAFSITKFVFAFGIALLSLITLVYIVYANSFLLSMRKKAYGTYMILGARNSKIGRLIFIETLIIGILATVLGIVIGIGLTQVVAQLLISQMGLQIHKFFGFYIPAMLWTLIFFVILFFLAAFCNRHKLVKTPVINLLHEDQKPVKLHQNKVWKFVEAVLGIALLATGYWAMHDYQHLMTNSVIIGFFTIVPGSYFVFDSFFTGIINFLRKNKAFKDHKLHSFTLGQLKFRLGDYNRILTVVSLLFALALGAITVGLNFNNLTEDAMKSTYYDVVLYKKDAAVNKQIKRVSVRQKQTLDYKQTIVGHGKDKLPVLYMKKSEIDKKNLKYQHYYRKNDQEDWTTRTITVKGVNNPKGEENYQLSSLTPYSGNQVKLVSDKQYRQIKAKKRQVSLLLVNNFRSNFNNVEKLQKLSVDQTISQSAQGVDVSLKNSKSAQYRLVAAIASGFEFMGFFLGIAFLAMLASTLMFKVLSGANSDKPRYKMLWKIGAQRKLLKASIRSEIGTLFALPAILGIVDVLFGLQFFKSMLSNPYDKIWIPFTIFLVLYLIYYLITVKLYEGIVLKNK</sequence>